<dbReference type="Proteomes" id="UP001066276">
    <property type="component" value="Chromosome 3_1"/>
</dbReference>
<dbReference type="EMBL" id="JANPWB010000005">
    <property type="protein sequence ID" value="KAJ1184691.1"/>
    <property type="molecule type" value="Genomic_DNA"/>
</dbReference>
<gene>
    <name evidence="1" type="ORF">NDU88_001494</name>
</gene>
<keyword evidence="2" id="KW-1185">Reference proteome</keyword>
<protein>
    <submittedName>
        <fullName evidence="1">Uncharacterized protein</fullName>
    </submittedName>
</protein>
<evidence type="ECO:0000313" key="2">
    <source>
        <dbReference type="Proteomes" id="UP001066276"/>
    </source>
</evidence>
<sequence>MRGLLTSLQQAKRALPHLRGAEMYPDADRCAPKTLEPKLGERYHPSVEAFPSVSLGHCTYALYGFPLIRFCFVQVKQTVHAVVKS</sequence>
<proteinExistence type="predicted"/>
<comment type="caution">
    <text evidence="1">The sequence shown here is derived from an EMBL/GenBank/DDBJ whole genome shotgun (WGS) entry which is preliminary data.</text>
</comment>
<dbReference type="AlphaFoldDB" id="A0AAV7U8K2"/>
<accession>A0AAV7U8K2</accession>
<evidence type="ECO:0000313" key="1">
    <source>
        <dbReference type="EMBL" id="KAJ1184691.1"/>
    </source>
</evidence>
<organism evidence="1 2">
    <name type="scientific">Pleurodeles waltl</name>
    <name type="common">Iberian ribbed newt</name>
    <dbReference type="NCBI Taxonomy" id="8319"/>
    <lineage>
        <taxon>Eukaryota</taxon>
        <taxon>Metazoa</taxon>
        <taxon>Chordata</taxon>
        <taxon>Craniata</taxon>
        <taxon>Vertebrata</taxon>
        <taxon>Euteleostomi</taxon>
        <taxon>Amphibia</taxon>
        <taxon>Batrachia</taxon>
        <taxon>Caudata</taxon>
        <taxon>Salamandroidea</taxon>
        <taxon>Salamandridae</taxon>
        <taxon>Pleurodelinae</taxon>
        <taxon>Pleurodeles</taxon>
    </lineage>
</organism>
<name>A0AAV7U8K2_PLEWA</name>
<reference evidence="1" key="1">
    <citation type="journal article" date="2022" name="bioRxiv">
        <title>Sequencing and chromosome-scale assembly of the giantPleurodeles waltlgenome.</title>
        <authorList>
            <person name="Brown T."/>
            <person name="Elewa A."/>
            <person name="Iarovenko S."/>
            <person name="Subramanian E."/>
            <person name="Araus A.J."/>
            <person name="Petzold A."/>
            <person name="Susuki M."/>
            <person name="Suzuki K.-i.T."/>
            <person name="Hayashi T."/>
            <person name="Toyoda A."/>
            <person name="Oliveira C."/>
            <person name="Osipova E."/>
            <person name="Leigh N.D."/>
            <person name="Simon A."/>
            <person name="Yun M.H."/>
        </authorList>
    </citation>
    <scope>NUCLEOTIDE SEQUENCE</scope>
    <source>
        <strain evidence="1">20211129_DDA</strain>
        <tissue evidence="1">Liver</tissue>
    </source>
</reference>